<evidence type="ECO:0000313" key="2">
    <source>
        <dbReference type="Proteomes" id="UP000735302"/>
    </source>
</evidence>
<dbReference type="AlphaFoldDB" id="A0AAV4ATA4"/>
<proteinExistence type="predicted"/>
<sequence>MKPFTSRMITDYSRTCATGNLKLDCAVASLGIKPVPSGMVAKYPNTYATSNPSIHCVDALLGIKPISSSMAANYPNIASRVTSVWTVLLLLWGSNRSHQAWLPSTLTLAPLVTLVWTVQLFHSSVHFLTFCNSRLEQASMIFQFASFAGRKFIMHVTLFCVPGILASSISKLPLLARFPLNNVGFSSSLQCFELHAGVQY</sequence>
<keyword evidence="2" id="KW-1185">Reference proteome</keyword>
<dbReference type="Proteomes" id="UP000735302">
    <property type="component" value="Unassembled WGS sequence"/>
</dbReference>
<comment type="caution">
    <text evidence="1">The sequence shown here is derived from an EMBL/GenBank/DDBJ whole genome shotgun (WGS) entry which is preliminary data.</text>
</comment>
<gene>
    <name evidence="1" type="ORF">PoB_003630100</name>
</gene>
<dbReference type="EMBL" id="BLXT01004129">
    <property type="protein sequence ID" value="GFO09796.1"/>
    <property type="molecule type" value="Genomic_DNA"/>
</dbReference>
<reference evidence="1 2" key="1">
    <citation type="journal article" date="2021" name="Elife">
        <title>Chloroplast acquisition without the gene transfer in kleptoplastic sea slugs, Plakobranchus ocellatus.</title>
        <authorList>
            <person name="Maeda T."/>
            <person name="Takahashi S."/>
            <person name="Yoshida T."/>
            <person name="Shimamura S."/>
            <person name="Takaki Y."/>
            <person name="Nagai Y."/>
            <person name="Toyoda A."/>
            <person name="Suzuki Y."/>
            <person name="Arimoto A."/>
            <person name="Ishii H."/>
            <person name="Satoh N."/>
            <person name="Nishiyama T."/>
            <person name="Hasebe M."/>
            <person name="Maruyama T."/>
            <person name="Minagawa J."/>
            <person name="Obokata J."/>
            <person name="Shigenobu S."/>
        </authorList>
    </citation>
    <scope>NUCLEOTIDE SEQUENCE [LARGE SCALE GENOMIC DNA]</scope>
</reference>
<protein>
    <submittedName>
        <fullName evidence="1">Uncharacterized protein</fullName>
    </submittedName>
</protein>
<organism evidence="1 2">
    <name type="scientific">Plakobranchus ocellatus</name>
    <dbReference type="NCBI Taxonomy" id="259542"/>
    <lineage>
        <taxon>Eukaryota</taxon>
        <taxon>Metazoa</taxon>
        <taxon>Spiralia</taxon>
        <taxon>Lophotrochozoa</taxon>
        <taxon>Mollusca</taxon>
        <taxon>Gastropoda</taxon>
        <taxon>Heterobranchia</taxon>
        <taxon>Euthyneura</taxon>
        <taxon>Panpulmonata</taxon>
        <taxon>Sacoglossa</taxon>
        <taxon>Placobranchoidea</taxon>
        <taxon>Plakobranchidae</taxon>
        <taxon>Plakobranchus</taxon>
    </lineage>
</organism>
<evidence type="ECO:0000313" key="1">
    <source>
        <dbReference type="EMBL" id="GFO09796.1"/>
    </source>
</evidence>
<accession>A0AAV4ATA4</accession>
<name>A0AAV4ATA4_9GAST</name>